<comment type="catalytic activity">
    <reaction evidence="7 8">
        <text>(2S,6S)-2,6-diaminopimelate = meso-2,6-diaminopimelate</text>
        <dbReference type="Rhea" id="RHEA:15393"/>
        <dbReference type="ChEBI" id="CHEBI:57609"/>
        <dbReference type="ChEBI" id="CHEBI:57791"/>
        <dbReference type="EC" id="5.1.1.7"/>
    </reaction>
</comment>
<evidence type="ECO:0000256" key="2">
    <source>
        <dbReference type="ARBA" id="ARBA00010219"/>
    </source>
</evidence>
<evidence type="ECO:0000256" key="8">
    <source>
        <dbReference type="HAMAP-Rule" id="MF_00197"/>
    </source>
</evidence>
<comment type="subcellular location">
    <subcellularLocation>
        <location evidence="8">Cytoplasm</location>
    </subcellularLocation>
</comment>
<dbReference type="Proteomes" id="UP001519504">
    <property type="component" value="Unassembled WGS sequence"/>
</dbReference>
<dbReference type="Pfam" id="PF01678">
    <property type="entry name" value="DAP_epimerase"/>
    <property type="match status" value="2"/>
</dbReference>
<proteinExistence type="inferred from homology"/>
<comment type="function">
    <text evidence="8">Catalyzes the stereoinversion of LL-2,6-diaminopimelate (L,L-DAP) to meso-diaminopimelate (meso-DAP), a precursor of L-lysine and an essential component of the bacterial peptidoglycan.</text>
</comment>
<evidence type="ECO:0000256" key="6">
    <source>
        <dbReference type="ARBA" id="ARBA00023235"/>
    </source>
</evidence>
<dbReference type="NCBIfam" id="TIGR00652">
    <property type="entry name" value="DapF"/>
    <property type="match status" value="1"/>
</dbReference>
<evidence type="ECO:0000256" key="3">
    <source>
        <dbReference type="ARBA" id="ARBA00013080"/>
    </source>
</evidence>
<evidence type="ECO:0000256" key="9">
    <source>
        <dbReference type="PROSITE-ProRule" id="PRU10125"/>
    </source>
</evidence>
<feature type="binding site" evidence="8">
    <location>
        <begin position="232"/>
        <end position="233"/>
    </location>
    <ligand>
        <name>substrate</name>
    </ligand>
</feature>
<name>A0ABS5QY97_9LACO</name>
<dbReference type="Gene3D" id="3.10.310.10">
    <property type="entry name" value="Diaminopimelate Epimerase, Chain A, domain 1"/>
    <property type="match status" value="2"/>
</dbReference>
<evidence type="ECO:0000256" key="7">
    <source>
        <dbReference type="ARBA" id="ARBA00051712"/>
    </source>
</evidence>
<comment type="caution">
    <text evidence="10">The sequence shown here is derived from an EMBL/GenBank/DDBJ whole genome shotgun (WGS) entry which is preliminary data.</text>
</comment>
<dbReference type="PANTHER" id="PTHR31689">
    <property type="entry name" value="DIAMINOPIMELATE EPIMERASE, CHLOROPLASTIC"/>
    <property type="match status" value="1"/>
</dbReference>
<feature type="binding site" evidence="8">
    <location>
        <position position="168"/>
    </location>
    <ligand>
        <name>substrate</name>
    </ligand>
</feature>
<dbReference type="RefSeq" id="WP_213808461.1">
    <property type="nucleotide sequence ID" value="NZ_JAAMFK010000001.1"/>
</dbReference>
<evidence type="ECO:0000256" key="1">
    <source>
        <dbReference type="ARBA" id="ARBA00005196"/>
    </source>
</evidence>
<evidence type="ECO:0000313" key="11">
    <source>
        <dbReference type="Proteomes" id="UP001519504"/>
    </source>
</evidence>
<organism evidence="10 11">
    <name type="scientific">Fructobacillus broussonetiae</name>
    <dbReference type="NCBI Taxonomy" id="2713173"/>
    <lineage>
        <taxon>Bacteria</taxon>
        <taxon>Bacillati</taxon>
        <taxon>Bacillota</taxon>
        <taxon>Bacilli</taxon>
        <taxon>Lactobacillales</taxon>
        <taxon>Lactobacillaceae</taxon>
        <taxon>Fructobacillus</taxon>
    </lineage>
</organism>
<evidence type="ECO:0000256" key="4">
    <source>
        <dbReference type="ARBA" id="ARBA00022605"/>
    </source>
</evidence>
<reference evidence="10 11" key="1">
    <citation type="submission" date="2020-02" db="EMBL/GenBank/DDBJ databases">
        <title>Fructobacillus sp. isolated from paper mulberry of Taiwan.</title>
        <authorList>
            <person name="Lin S.-T."/>
        </authorList>
    </citation>
    <scope>NUCLEOTIDE SEQUENCE [LARGE SCALE GENOMIC DNA]</scope>
    <source>
        <strain evidence="10 11">M2-14</strain>
    </source>
</reference>
<evidence type="ECO:0000256" key="5">
    <source>
        <dbReference type="ARBA" id="ARBA00023154"/>
    </source>
</evidence>
<comment type="caution">
    <text evidence="8">Lacks conserved residue(s) required for the propagation of feature annotation.</text>
</comment>
<keyword evidence="5 8" id="KW-0457">Lysine biosynthesis</keyword>
<accession>A0ABS5QY97</accession>
<comment type="subunit">
    <text evidence="8">Homodimer.</text>
</comment>
<feature type="active site" description="Proton donor" evidence="8">
    <location>
        <position position="79"/>
    </location>
</feature>
<dbReference type="EMBL" id="JAAMFK010000001">
    <property type="protein sequence ID" value="MBS9338178.1"/>
    <property type="molecule type" value="Genomic_DNA"/>
</dbReference>
<keyword evidence="6 8" id="KW-0413">Isomerase</keyword>
<comment type="similarity">
    <text evidence="2 8">Belongs to the diaminopimelate epimerase family.</text>
</comment>
<dbReference type="EC" id="5.1.1.7" evidence="3 8"/>
<keyword evidence="11" id="KW-1185">Reference proteome</keyword>
<dbReference type="PROSITE" id="PS01326">
    <property type="entry name" value="DAP_EPIMERASE"/>
    <property type="match status" value="1"/>
</dbReference>
<feature type="active site" description="Proton acceptor" evidence="8">
    <location>
        <position position="231"/>
    </location>
</feature>
<feature type="binding site" evidence="8">
    <location>
        <begin position="222"/>
        <end position="223"/>
    </location>
    <ligand>
        <name>substrate</name>
    </ligand>
</feature>
<dbReference type="InterPro" id="IPR001653">
    <property type="entry name" value="DAP_epimerase_DapF"/>
</dbReference>
<gene>
    <name evidence="8" type="primary">dapF</name>
    <name evidence="10" type="ORF">G6R29_00830</name>
</gene>
<protein>
    <recommendedName>
        <fullName evidence="3 8">Diaminopimelate epimerase</fullName>
        <shortName evidence="8">DAP epimerase</shortName>
        <ecNumber evidence="3 8">5.1.1.7</ecNumber>
    </recommendedName>
    <alternativeName>
        <fullName evidence="8">PLP-independent amino acid racemase</fullName>
    </alternativeName>
</protein>
<feature type="binding site" evidence="8">
    <location>
        <position position="70"/>
    </location>
    <ligand>
        <name>substrate</name>
    </ligand>
</feature>
<feature type="binding site" evidence="8">
    <location>
        <position position="204"/>
    </location>
    <ligand>
        <name>substrate</name>
    </ligand>
</feature>
<evidence type="ECO:0000313" key="10">
    <source>
        <dbReference type="EMBL" id="MBS9338178.1"/>
    </source>
</evidence>
<comment type="pathway">
    <text evidence="1 8">Amino-acid biosynthesis; L-lysine biosynthesis via DAP pathway; DL-2,6-diaminopimelate from LL-2,6-diaminopimelate: step 1/1.</text>
</comment>
<feature type="binding site" evidence="8">
    <location>
        <position position="12"/>
    </location>
    <ligand>
        <name>substrate</name>
    </ligand>
</feature>
<dbReference type="InterPro" id="IPR018510">
    <property type="entry name" value="DAP_epimerase_AS"/>
</dbReference>
<feature type="active site" evidence="9">
    <location>
        <position position="79"/>
    </location>
</feature>
<dbReference type="SUPFAM" id="SSF54506">
    <property type="entry name" value="Diaminopimelate epimerase-like"/>
    <property type="match status" value="2"/>
</dbReference>
<dbReference type="PANTHER" id="PTHR31689:SF0">
    <property type="entry name" value="DIAMINOPIMELATE EPIMERASE"/>
    <property type="match status" value="1"/>
</dbReference>
<feature type="site" description="Could be important to modulate the pK values of the two catalytic cysteine residues" evidence="8">
    <location>
        <position position="222"/>
    </location>
</feature>
<feature type="site" description="Could be important to modulate the pK values of the two catalytic cysteine residues" evidence="8">
    <location>
        <position position="170"/>
    </location>
</feature>
<dbReference type="HAMAP" id="MF_00197">
    <property type="entry name" value="DAP_epimerase"/>
    <property type="match status" value="1"/>
</dbReference>
<dbReference type="GO" id="GO:0008837">
    <property type="term" value="F:diaminopimelate epimerase activity"/>
    <property type="evidence" value="ECO:0007669"/>
    <property type="project" value="UniProtKB-EC"/>
</dbReference>
<sequence>MINLIHVHGSKNQFYLLDQTLLEKRLPCETLTRLTVQICQQSATWSGADGLLVVDAPTHDGPLGKMTVINSDGSIASMCGNGLRTVARYLSEKFDQSSFTVETEKSDLRVQKEKDFAPGVPAFSVEISPVSFHQEAFPFTGFQTNEIIKRKLPELDSHLTFSAIAVPNPHLISFVTTAGELDETLGSLGKRLNSENPYFPDGVNVNFGKVLGQNKLFVRTFERGVGFTNACGTGMSATSYAYAMNHSDSFDASQPIIVYNLGGMVKTRIHDEGNRPWIELIGNATFLDTVLVSEEALQSGQLDLSTLQTAPTREAASYDQFVAALPKLNPLVEK</sequence>
<keyword evidence="4 8" id="KW-0028">Amino-acid biosynthesis</keyword>
<feature type="binding site" evidence="8">
    <location>
        <begin position="80"/>
        <end position="81"/>
    </location>
    <ligand>
        <name>substrate</name>
    </ligand>
</feature>
<keyword evidence="8" id="KW-0963">Cytoplasm</keyword>